<comment type="caution">
    <text evidence="6">The sequence shown here is derived from an EMBL/GenBank/DDBJ whole genome shotgun (WGS) entry which is preliminary data.</text>
</comment>
<feature type="compositionally biased region" description="Low complexity" evidence="4">
    <location>
        <begin position="641"/>
        <end position="653"/>
    </location>
</feature>
<gene>
    <name evidence="6" type="ORF">CVT25_004748</name>
</gene>
<dbReference type="InterPro" id="IPR036881">
    <property type="entry name" value="Glyco_hydro_3_C_sf"/>
</dbReference>
<feature type="region of interest" description="Disordered" evidence="4">
    <location>
        <begin position="590"/>
        <end position="655"/>
    </location>
</feature>
<keyword evidence="3" id="KW-0326">Glycosidase</keyword>
<evidence type="ECO:0000256" key="4">
    <source>
        <dbReference type="SAM" id="MobiDB-lite"/>
    </source>
</evidence>
<dbReference type="InterPro" id="IPR036962">
    <property type="entry name" value="Glyco_hydro_3_N_sf"/>
</dbReference>
<dbReference type="Proteomes" id="UP000283269">
    <property type="component" value="Unassembled WGS sequence"/>
</dbReference>
<dbReference type="InParanoid" id="A0A409VT40"/>
<dbReference type="GO" id="GO:0005975">
    <property type="term" value="P:carbohydrate metabolic process"/>
    <property type="evidence" value="ECO:0007669"/>
    <property type="project" value="InterPro"/>
</dbReference>
<reference evidence="6 7" key="1">
    <citation type="journal article" date="2018" name="Evol. Lett.">
        <title>Horizontal gene cluster transfer increased hallucinogenic mushroom diversity.</title>
        <authorList>
            <person name="Reynolds H.T."/>
            <person name="Vijayakumar V."/>
            <person name="Gluck-Thaler E."/>
            <person name="Korotkin H.B."/>
            <person name="Matheny P.B."/>
            <person name="Slot J.C."/>
        </authorList>
    </citation>
    <scope>NUCLEOTIDE SEQUENCE [LARGE SCALE GENOMIC DNA]</scope>
    <source>
        <strain evidence="6 7">2631</strain>
    </source>
</reference>
<dbReference type="GO" id="GO:0007034">
    <property type="term" value="P:vacuolar transport"/>
    <property type="evidence" value="ECO:0007669"/>
    <property type="project" value="UniProtKB-ARBA"/>
</dbReference>
<feature type="compositionally biased region" description="Low complexity" evidence="4">
    <location>
        <begin position="1250"/>
        <end position="1264"/>
    </location>
</feature>
<dbReference type="InterPro" id="IPR038425">
    <property type="entry name" value="GAT_sf"/>
</dbReference>
<name>A0A409VT40_PSICY</name>
<dbReference type="InterPro" id="IPR050226">
    <property type="entry name" value="NagZ_Beta-hexosaminidase"/>
</dbReference>
<dbReference type="Gene3D" id="1.20.58.160">
    <property type="match status" value="1"/>
</dbReference>
<dbReference type="STRING" id="93625.A0A409VT40"/>
<dbReference type="SUPFAM" id="SSF48464">
    <property type="entry name" value="ENTH/VHS domain"/>
    <property type="match status" value="1"/>
</dbReference>
<keyword evidence="7" id="KW-1185">Reference proteome</keyword>
<feature type="compositionally biased region" description="Polar residues" evidence="4">
    <location>
        <begin position="1279"/>
        <end position="1292"/>
    </location>
</feature>
<dbReference type="CDD" id="cd21383">
    <property type="entry name" value="GAT_GGA_Tom1-like"/>
    <property type="match status" value="1"/>
</dbReference>
<dbReference type="InterPro" id="IPR002014">
    <property type="entry name" value="VHS_dom"/>
</dbReference>
<dbReference type="GO" id="GO:0043130">
    <property type="term" value="F:ubiquitin binding"/>
    <property type="evidence" value="ECO:0007669"/>
    <property type="project" value="InterPro"/>
</dbReference>
<dbReference type="InterPro" id="IPR017853">
    <property type="entry name" value="GH"/>
</dbReference>
<dbReference type="GO" id="GO:0004553">
    <property type="term" value="F:hydrolase activity, hydrolyzing O-glycosyl compounds"/>
    <property type="evidence" value="ECO:0007669"/>
    <property type="project" value="InterPro"/>
</dbReference>
<dbReference type="PROSITE" id="PS50179">
    <property type="entry name" value="VHS"/>
    <property type="match status" value="1"/>
</dbReference>
<dbReference type="GO" id="GO:0035091">
    <property type="term" value="F:phosphatidylinositol binding"/>
    <property type="evidence" value="ECO:0007669"/>
    <property type="project" value="InterPro"/>
</dbReference>
<dbReference type="Pfam" id="PF00790">
    <property type="entry name" value="VHS"/>
    <property type="match status" value="1"/>
</dbReference>
<evidence type="ECO:0000256" key="2">
    <source>
        <dbReference type="ARBA" id="ARBA00022801"/>
    </source>
</evidence>
<dbReference type="OrthoDB" id="4215304at2759"/>
<proteinExistence type="inferred from homology"/>
<dbReference type="InterPro" id="IPR008942">
    <property type="entry name" value="ENTH_VHS"/>
</dbReference>
<dbReference type="PANTHER" id="PTHR30480:SF16">
    <property type="entry name" value="GLYCOSIDE HYDROLASE FAMILY 3 DOMAIN PROTEIN"/>
    <property type="match status" value="1"/>
</dbReference>
<dbReference type="InterPro" id="IPR001764">
    <property type="entry name" value="Glyco_hydro_3_N"/>
</dbReference>
<dbReference type="CDD" id="cd16980">
    <property type="entry name" value="VHS_Lsb5"/>
    <property type="match status" value="1"/>
</dbReference>
<accession>A0A409VT40</accession>
<feature type="compositionally biased region" description="Basic and acidic residues" evidence="4">
    <location>
        <begin position="706"/>
        <end position="808"/>
    </location>
</feature>
<keyword evidence="2" id="KW-0378">Hydrolase</keyword>
<organism evidence="6 7">
    <name type="scientific">Psilocybe cyanescens</name>
    <dbReference type="NCBI Taxonomy" id="93625"/>
    <lineage>
        <taxon>Eukaryota</taxon>
        <taxon>Fungi</taxon>
        <taxon>Dikarya</taxon>
        <taxon>Basidiomycota</taxon>
        <taxon>Agaricomycotina</taxon>
        <taxon>Agaricomycetes</taxon>
        <taxon>Agaricomycetidae</taxon>
        <taxon>Agaricales</taxon>
        <taxon>Agaricineae</taxon>
        <taxon>Strophariaceae</taxon>
        <taxon>Psilocybe</taxon>
    </lineage>
</organism>
<evidence type="ECO:0000259" key="5">
    <source>
        <dbReference type="PROSITE" id="PS50179"/>
    </source>
</evidence>
<comment type="similarity">
    <text evidence="1">Belongs to the glycosyl hydrolase 3 family.</text>
</comment>
<dbReference type="EMBL" id="NHYD01003936">
    <property type="protein sequence ID" value="PPQ69356.1"/>
    <property type="molecule type" value="Genomic_DNA"/>
</dbReference>
<feature type="domain" description="VHS" evidence="5">
    <location>
        <begin position="818"/>
        <end position="942"/>
    </location>
</feature>
<sequence length="1392" mass="153764">MMLSKVPGQLGIKNMSTSLVTEEIKRQVGQHFVLGFHGFEVNDNVKTLIQRYYVGNIILMKRNIQSPSQTRKLVNDLQHLAKESGQSLPLMIGIDQENGLVSAFSSPTAGTTFPGAMAIAATGSAELAEKVSLASAAELRMVGINWVYSPVADVNTDPRNPVIGVRSFGDDPVKVAKYAVAVTRGHYAGRVASSGKHFPGHGDTHVDSHLALPRILKTKAQLGEQELIPFKALIGASVPSIMTGHMALPMVTGDDTPCSLSRDITTGLLRDELGFGGVIVTDCLEMDAIAEPAQGGCGIREGAVRALEAGADVVMICHTFESQVSAMEGVYEALQQGRVSVEGLAKSEVRITKMKEVFGKETEDEQDWDTRFNELRSRNSVISRDAYIHSTTVVWNGGDVIPLKADEVVLFTPEMESVNRAVDSGDGVLKGKNGVVRNTAAPYYLALAKSLESRVKVRHIVYAAGQVVPPETFGSGRGVIFVMRNADLRRWQLEYLDKLGEETRAAGLPLVLISSCGPYDLGQSVYKDWTGYIATYEFTAEAFEAADGPKPPISTPLYQKLATHGNPMDGPLNQPFAGHHAISDEDLWEVVPPGESPRIPSSHPPPSIKAPSRTGSFTSLPQGSISSAAPPLASPVPPRSASPMSTVTSTSTSNKLIKHHVKDREAYLQATGGRKKSQTSAPVAIGILRALEPPRVNEAPIMPRAPSEERRSVSENGHRERDQGDRDKKRGFWGARDKEKDKERERERMREMERDRERERDRDREREREIQIQNQRERERELQSREVVRERERPHEHERGRELRREDDGQPELTRMIGYLTATASEDWTLVLEVCDRASASEHNAKEAVRALRREFKYGEPPAQLSAARLWAIMLRNSNDLFIAQSTSRKFLDTLEDLLSSSRTSPVVRERLLEVVAAAAYASGNKKGSDREGFKGLWRRVKPFDKPDEGVPFDTDDAMFNPPTTGRLSGFEVPTVLYQEASPLPVESAPNTPTSVGDSFSLSEFRMISDSAMINQNAIKKRKSPTRNRIIPLDEDMRRLFQECKIAQGNASLLSQALALAKPEELKKQDIIKEFYAKCRASQELIYAQIPWASSLAEKSIAMKDSHARSRKVSDEFSLGVHDKTDMPGDLTIEEQLLAALLGANAELMEALKLYEDLERVGVERKIEDRSRREARLGRRARDQLTAEPSTDTFVGASRSRTPSPSSRSNSPHPSTLVQPRPHHLPLPQPTPEPEVDPSQNLAPPPAAPHGPRSPAHAASSQHSLHSRTPSPGSPIHETYTNGHAYSDSGSLSVFDEEQDYQPPKPSAKALGKRKVVEPEPEAAGQFEVDDMYFSKDQPFSSGHDPEYDDESDREHSVFHPKVNFVYDAVAERTRLRQLQEGHQLIATNGIH</sequence>
<evidence type="ECO:0000313" key="6">
    <source>
        <dbReference type="EMBL" id="PPQ69356.1"/>
    </source>
</evidence>
<evidence type="ECO:0000256" key="1">
    <source>
        <dbReference type="ARBA" id="ARBA00005336"/>
    </source>
</evidence>
<protein>
    <recommendedName>
        <fullName evidence="5">VHS domain-containing protein</fullName>
    </recommendedName>
</protein>
<feature type="region of interest" description="Disordered" evidence="4">
    <location>
        <begin position="696"/>
        <end position="809"/>
    </location>
</feature>
<dbReference type="Gene3D" id="3.40.50.1700">
    <property type="entry name" value="Glycoside hydrolase family 3 C-terminal domain"/>
    <property type="match status" value="1"/>
</dbReference>
<dbReference type="Pfam" id="PF00933">
    <property type="entry name" value="Glyco_hydro_3"/>
    <property type="match status" value="1"/>
</dbReference>
<dbReference type="Gene3D" id="1.25.40.90">
    <property type="match status" value="1"/>
</dbReference>
<feature type="compositionally biased region" description="Polar residues" evidence="4">
    <location>
        <begin position="613"/>
        <end position="623"/>
    </location>
</feature>
<feature type="compositionally biased region" description="Low complexity" evidence="4">
    <location>
        <begin position="1198"/>
        <end position="1220"/>
    </location>
</feature>
<feature type="compositionally biased region" description="Basic and acidic residues" evidence="4">
    <location>
        <begin position="1168"/>
        <end position="1185"/>
    </location>
</feature>
<evidence type="ECO:0000256" key="3">
    <source>
        <dbReference type="ARBA" id="ARBA00023295"/>
    </source>
</evidence>
<dbReference type="Gene3D" id="3.20.20.300">
    <property type="entry name" value="Glycoside hydrolase, family 3, N-terminal domain"/>
    <property type="match status" value="1"/>
</dbReference>
<dbReference type="GO" id="GO:0009254">
    <property type="term" value="P:peptidoglycan turnover"/>
    <property type="evidence" value="ECO:0007669"/>
    <property type="project" value="TreeGrafter"/>
</dbReference>
<feature type="region of interest" description="Disordered" evidence="4">
    <location>
        <begin position="1168"/>
        <end position="1356"/>
    </location>
</feature>
<dbReference type="PANTHER" id="PTHR30480">
    <property type="entry name" value="BETA-HEXOSAMINIDASE-RELATED"/>
    <property type="match status" value="1"/>
</dbReference>
<dbReference type="GO" id="GO:0016192">
    <property type="term" value="P:vesicle-mediated transport"/>
    <property type="evidence" value="ECO:0007669"/>
    <property type="project" value="UniProtKB-ARBA"/>
</dbReference>
<dbReference type="SMART" id="SM00288">
    <property type="entry name" value="VHS"/>
    <property type="match status" value="1"/>
</dbReference>
<dbReference type="SUPFAM" id="SSF51445">
    <property type="entry name" value="(Trans)glycosidases"/>
    <property type="match status" value="1"/>
</dbReference>
<evidence type="ECO:0000313" key="7">
    <source>
        <dbReference type="Proteomes" id="UP000283269"/>
    </source>
</evidence>
<dbReference type="PRINTS" id="PR00133">
    <property type="entry name" value="GLHYDRLASE3"/>
</dbReference>
<dbReference type="SUPFAM" id="SSF89009">
    <property type="entry name" value="GAT-like domain"/>
    <property type="match status" value="1"/>
</dbReference>